<comment type="similarity">
    <text evidence="1">Belongs to the AHA1 family.</text>
</comment>
<dbReference type="Pfam" id="PF08327">
    <property type="entry name" value="AHSA1"/>
    <property type="match status" value="1"/>
</dbReference>
<dbReference type="OrthoDB" id="8117292at2"/>
<gene>
    <name evidence="3" type="ORF">FL583_31425</name>
</gene>
<evidence type="ECO:0000256" key="1">
    <source>
        <dbReference type="ARBA" id="ARBA00006817"/>
    </source>
</evidence>
<dbReference type="InterPro" id="IPR013538">
    <property type="entry name" value="ASHA1/2-like_C"/>
</dbReference>
<dbReference type="AlphaFoldDB" id="A0A545AIC5"/>
<dbReference type="Gene3D" id="3.30.530.20">
    <property type="match status" value="1"/>
</dbReference>
<proteinExistence type="inferred from homology"/>
<evidence type="ECO:0000313" key="3">
    <source>
        <dbReference type="EMBL" id="TQS41074.1"/>
    </source>
</evidence>
<dbReference type="Proteomes" id="UP000317982">
    <property type="component" value="Unassembled WGS sequence"/>
</dbReference>
<evidence type="ECO:0000313" key="4">
    <source>
        <dbReference type="Proteomes" id="UP000317982"/>
    </source>
</evidence>
<dbReference type="EMBL" id="VIRS01000030">
    <property type="protein sequence ID" value="TQS41074.1"/>
    <property type="molecule type" value="Genomic_DNA"/>
</dbReference>
<feature type="domain" description="Activator of Hsp90 ATPase homologue 1/2-like C-terminal" evidence="2">
    <location>
        <begin position="28"/>
        <end position="144"/>
    </location>
</feature>
<dbReference type="InterPro" id="IPR023393">
    <property type="entry name" value="START-like_dom_sf"/>
</dbReference>
<keyword evidence="4" id="KW-1185">Reference proteome</keyword>
<accession>A0A545AIC5</accession>
<dbReference type="SUPFAM" id="SSF55961">
    <property type="entry name" value="Bet v1-like"/>
    <property type="match status" value="1"/>
</dbReference>
<protein>
    <submittedName>
        <fullName evidence="3">ATPase</fullName>
    </submittedName>
</protein>
<dbReference type="InParanoid" id="A0A545AIC5"/>
<evidence type="ECO:0000259" key="2">
    <source>
        <dbReference type="Pfam" id="PF08327"/>
    </source>
</evidence>
<organism evidence="3 4">
    <name type="scientific">Cryptosporangium phraense</name>
    <dbReference type="NCBI Taxonomy" id="2593070"/>
    <lineage>
        <taxon>Bacteria</taxon>
        <taxon>Bacillati</taxon>
        <taxon>Actinomycetota</taxon>
        <taxon>Actinomycetes</taxon>
        <taxon>Cryptosporangiales</taxon>
        <taxon>Cryptosporangiaceae</taxon>
        <taxon>Cryptosporangium</taxon>
    </lineage>
</organism>
<dbReference type="RefSeq" id="WP_142708504.1">
    <property type="nucleotide sequence ID" value="NZ_VIRS01000030.1"/>
</dbReference>
<sequence length="157" mass="17025">MTTGPLGEASTNDDGTSTLVFRRTFPDPIEDVWATLTESDRLARWYGHYQGTGKPGGTVELTITGEVDAGGEEGDPVTVSILECAPPHRLVVEMDAWHLAATLTEEPGGTTLVFEQRIPAGFPYPVSEVEPGWRWYLDRLVAAVAGRPMPAWGPYAP</sequence>
<name>A0A545AIC5_9ACTN</name>
<comment type="caution">
    <text evidence="3">The sequence shown here is derived from an EMBL/GenBank/DDBJ whole genome shotgun (WGS) entry which is preliminary data.</text>
</comment>
<reference evidence="3 4" key="1">
    <citation type="submission" date="2019-07" db="EMBL/GenBank/DDBJ databases">
        <title>Cryptosporangium phraense sp. nov., isolated from plant litter.</title>
        <authorList>
            <person name="Suriyachadkun C."/>
        </authorList>
    </citation>
    <scope>NUCLEOTIDE SEQUENCE [LARGE SCALE GENOMIC DNA]</scope>
    <source>
        <strain evidence="3 4">A-T 5661</strain>
    </source>
</reference>